<dbReference type="Gene3D" id="1.10.357.10">
    <property type="entry name" value="Tetracycline Repressor, domain 2"/>
    <property type="match status" value="1"/>
</dbReference>
<dbReference type="AlphaFoldDB" id="A0A328F6M2"/>
<dbReference type="InterPro" id="IPR050109">
    <property type="entry name" value="HTH-type_TetR-like_transc_reg"/>
</dbReference>
<organism evidence="7 8">
    <name type="scientific">Desulfobacter hydrogenophilus</name>
    <dbReference type="NCBI Taxonomy" id="2291"/>
    <lineage>
        <taxon>Bacteria</taxon>
        <taxon>Pseudomonadati</taxon>
        <taxon>Thermodesulfobacteriota</taxon>
        <taxon>Desulfobacteria</taxon>
        <taxon>Desulfobacterales</taxon>
        <taxon>Desulfobacteraceae</taxon>
        <taxon>Desulfobacter</taxon>
    </lineage>
</organism>
<keyword evidence="9" id="KW-1185">Reference proteome</keyword>
<keyword evidence="2 4" id="KW-0238">DNA-binding</keyword>
<dbReference type="PROSITE" id="PS50977">
    <property type="entry name" value="HTH_TETR_2"/>
    <property type="match status" value="1"/>
</dbReference>
<dbReference type="PANTHER" id="PTHR30055:SF146">
    <property type="entry name" value="HTH-TYPE TRANSCRIPTIONAL DUAL REGULATOR CECR"/>
    <property type="match status" value="1"/>
</dbReference>
<feature type="DNA-binding region" description="H-T-H motif" evidence="4">
    <location>
        <begin position="32"/>
        <end position="51"/>
    </location>
</feature>
<proteinExistence type="predicted"/>
<keyword evidence="3" id="KW-0804">Transcription</keyword>
<gene>
    <name evidence="7" type="ORF">DO021_20685</name>
    <name evidence="6" type="ORF">EYB58_04830</name>
</gene>
<dbReference type="Gene3D" id="1.10.10.60">
    <property type="entry name" value="Homeodomain-like"/>
    <property type="match status" value="1"/>
</dbReference>
<dbReference type="FunFam" id="1.10.10.60:FF:000141">
    <property type="entry name" value="TetR family transcriptional regulator"/>
    <property type="match status" value="1"/>
</dbReference>
<dbReference type="GO" id="GO:0003700">
    <property type="term" value="F:DNA-binding transcription factor activity"/>
    <property type="evidence" value="ECO:0007669"/>
    <property type="project" value="TreeGrafter"/>
</dbReference>
<reference evidence="6 9" key="2">
    <citation type="submission" date="2019-02" db="EMBL/GenBank/DDBJ databases">
        <title>Complete genome sequence of Desulfobacter hydrogenophilus AcRS1.</title>
        <authorList>
            <person name="Marietou A."/>
            <person name="Lund M.B."/>
            <person name="Marshall I.P.G."/>
            <person name="Schreiber L."/>
            <person name="Jorgensen B."/>
        </authorList>
    </citation>
    <scope>NUCLEOTIDE SEQUENCE [LARGE SCALE GENOMIC DNA]</scope>
    <source>
        <strain evidence="6 9">AcRS1</strain>
    </source>
</reference>
<dbReference type="EMBL" id="CP036313">
    <property type="protein sequence ID" value="QBH12299.1"/>
    <property type="molecule type" value="Genomic_DNA"/>
</dbReference>
<evidence type="ECO:0000313" key="7">
    <source>
        <dbReference type="EMBL" id="RAM00148.1"/>
    </source>
</evidence>
<dbReference type="InterPro" id="IPR009057">
    <property type="entry name" value="Homeodomain-like_sf"/>
</dbReference>
<keyword evidence="1" id="KW-0805">Transcription regulation</keyword>
<dbReference type="PANTHER" id="PTHR30055">
    <property type="entry name" value="HTH-TYPE TRANSCRIPTIONAL REGULATOR RUTR"/>
    <property type="match status" value="1"/>
</dbReference>
<dbReference type="SUPFAM" id="SSF46689">
    <property type="entry name" value="Homeodomain-like"/>
    <property type="match status" value="1"/>
</dbReference>
<name>A0A328F6M2_9BACT</name>
<evidence type="ECO:0000256" key="3">
    <source>
        <dbReference type="ARBA" id="ARBA00023163"/>
    </source>
</evidence>
<feature type="domain" description="HTH tetR-type" evidence="5">
    <location>
        <begin position="9"/>
        <end position="69"/>
    </location>
</feature>
<sequence length="197" mass="22433">MKKIELKKKLKLNSIVKAAQALFQSNGFIGTSMDKIADKAGVTKQTVYRYFDSKEALFKAALDLNRLEATTHDFQEALNLEDPTEALETFATGFIERHLSKEHLANIRLLVSEGPMVPEITRVFYAMGPRRMRTRLSQFLKDRFNIEDAEYEIGVFLDILLSLRMPVLTGLHAPPSRESLRRHAAKAVKVLMKLLDL</sequence>
<dbReference type="OrthoDB" id="5365491at2"/>
<evidence type="ECO:0000313" key="9">
    <source>
        <dbReference type="Proteomes" id="UP000293902"/>
    </source>
</evidence>
<dbReference type="GO" id="GO:0000976">
    <property type="term" value="F:transcription cis-regulatory region binding"/>
    <property type="evidence" value="ECO:0007669"/>
    <property type="project" value="TreeGrafter"/>
</dbReference>
<dbReference type="InterPro" id="IPR039536">
    <property type="entry name" value="TetR_C_Proteobacteria"/>
</dbReference>
<dbReference type="Pfam" id="PF00440">
    <property type="entry name" value="TetR_N"/>
    <property type="match status" value="1"/>
</dbReference>
<evidence type="ECO:0000313" key="6">
    <source>
        <dbReference type="EMBL" id="QBH12299.1"/>
    </source>
</evidence>
<evidence type="ECO:0000256" key="4">
    <source>
        <dbReference type="PROSITE-ProRule" id="PRU00335"/>
    </source>
</evidence>
<dbReference type="EMBL" id="QLNI01000062">
    <property type="protein sequence ID" value="RAM00148.1"/>
    <property type="molecule type" value="Genomic_DNA"/>
</dbReference>
<dbReference type="Proteomes" id="UP000248798">
    <property type="component" value="Unassembled WGS sequence"/>
</dbReference>
<dbReference type="Pfam" id="PF14246">
    <property type="entry name" value="TetR_C_7"/>
    <property type="match status" value="1"/>
</dbReference>
<dbReference type="RefSeq" id="WP_111960214.1">
    <property type="nucleotide sequence ID" value="NZ_CP036313.1"/>
</dbReference>
<accession>A0A328F6M2</accession>
<evidence type="ECO:0000256" key="2">
    <source>
        <dbReference type="ARBA" id="ARBA00023125"/>
    </source>
</evidence>
<evidence type="ECO:0000313" key="8">
    <source>
        <dbReference type="Proteomes" id="UP000248798"/>
    </source>
</evidence>
<evidence type="ECO:0000256" key="1">
    <source>
        <dbReference type="ARBA" id="ARBA00023015"/>
    </source>
</evidence>
<evidence type="ECO:0000259" key="5">
    <source>
        <dbReference type="PROSITE" id="PS50977"/>
    </source>
</evidence>
<dbReference type="InterPro" id="IPR001647">
    <property type="entry name" value="HTH_TetR"/>
</dbReference>
<dbReference type="Proteomes" id="UP000293902">
    <property type="component" value="Chromosome"/>
</dbReference>
<protein>
    <submittedName>
        <fullName evidence="7">TetR/AcrR family transcriptional regulator</fullName>
    </submittedName>
</protein>
<dbReference type="PRINTS" id="PR00455">
    <property type="entry name" value="HTHTETR"/>
</dbReference>
<reference evidence="7 8" key="1">
    <citation type="submission" date="2018-06" db="EMBL/GenBank/DDBJ databases">
        <title>Complete Genome Sequence of Desulfobacter hydrogenophilus (DSM3380).</title>
        <authorList>
            <person name="Marietou A."/>
            <person name="Schreiber L."/>
            <person name="Marshall I."/>
            <person name="Jorgensen B."/>
        </authorList>
    </citation>
    <scope>NUCLEOTIDE SEQUENCE [LARGE SCALE GENOMIC DNA]</scope>
    <source>
        <strain evidence="7 8">DSM 3380</strain>
    </source>
</reference>